<evidence type="ECO:0000256" key="1">
    <source>
        <dbReference type="SAM" id="MobiDB-lite"/>
    </source>
</evidence>
<feature type="domain" description="UspA" evidence="2">
    <location>
        <begin position="203"/>
        <end position="270"/>
    </location>
</feature>
<protein>
    <submittedName>
        <fullName evidence="3">Universal stress protein</fullName>
    </submittedName>
</protein>
<evidence type="ECO:0000259" key="2">
    <source>
        <dbReference type="Pfam" id="PF00582"/>
    </source>
</evidence>
<dbReference type="SUPFAM" id="SSF52402">
    <property type="entry name" value="Adenine nucleotide alpha hydrolases-like"/>
    <property type="match status" value="1"/>
</dbReference>
<evidence type="ECO:0000313" key="4">
    <source>
        <dbReference type="Proteomes" id="UP000315095"/>
    </source>
</evidence>
<dbReference type="AlphaFoldDB" id="A0A4P5NQ19"/>
<dbReference type="Proteomes" id="UP000315095">
    <property type="component" value="Unassembled WGS sequence"/>
</dbReference>
<dbReference type="OrthoDB" id="9804721at2"/>
<comment type="caution">
    <text evidence="3">The sequence shown here is derived from an EMBL/GenBank/DDBJ whole genome shotgun (WGS) entry which is preliminary data.</text>
</comment>
<reference evidence="4" key="1">
    <citation type="submission" date="2017-01" db="EMBL/GenBank/DDBJ databases">
        <title>Komagataeibacter sp. MSKU9 whole genome sequencing project.</title>
        <authorList>
            <person name="Matsutani M."/>
            <person name="Naloka K."/>
            <person name="Theeragool G."/>
            <person name="Yakushi T."/>
            <person name="Matsushita K."/>
        </authorList>
    </citation>
    <scope>NUCLEOTIDE SEQUENCE [LARGE SCALE GENOMIC DNA]</scope>
    <source>
        <strain evidence="4">MSKU9</strain>
    </source>
</reference>
<sequence>MRILAILDRIETATYTLETAGELAARLGHPPIRVLHPELQDNPDYQTPDEGMPSPEEEKRFAQKVSTKADVLRDIFQKWNAGLTDQQTAEWIEIAGDIRKTVARETMNADMAVLSRPRSSSDPEEVTQAFSGALYDAGATVVVAPLQHHETVGGHPVIAWHPSSALERAMAAAQPFLERASHVSIVIGEDRVNEVTEPPIVEELRRKGVIVAIDRFVIASSDVGEEIRQHALKAGGDLLVMGAYSRPHFIEWLFGGPTQDILLHATLPILTHH</sequence>
<organism evidence="3 4">
    <name type="scientific">Komagataeibacter diospyri</name>
    <dbReference type="NCBI Taxonomy" id="1932662"/>
    <lineage>
        <taxon>Bacteria</taxon>
        <taxon>Pseudomonadati</taxon>
        <taxon>Pseudomonadota</taxon>
        <taxon>Alphaproteobacteria</taxon>
        <taxon>Acetobacterales</taxon>
        <taxon>Acetobacteraceae</taxon>
        <taxon>Komagataeibacter</taxon>
    </lineage>
</organism>
<dbReference type="Gene3D" id="3.40.50.12370">
    <property type="match status" value="1"/>
</dbReference>
<feature type="region of interest" description="Disordered" evidence="1">
    <location>
        <begin position="38"/>
        <end position="57"/>
    </location>
</feature>
<dbReference type="InterPro" id="IPR006016">
    <property type="entry name" value="UspA"/>
</dbReference>
<name>A0A4P5NQ19_9PROT</name>
<keyword evidence="4" id="KW-1185">Reference proteome</keyword>
<gene>
    <name evidence="3" type="ORF">MSKU9_1644</name>
</gene>
<proteinExistence type="predicted"/>
<evidence type="ECO:0000313" key="3">
    <source>
        <dbReference type="EMBL" id="GCE83503.1"/>
    </source>
</evidence>
<accession>A0A4P5NQ19</accession>
<dbReference type="RefSeq" id="WP_141260843.1">
    <property type="nucleotide sequence ID" value="NZ_BDLU01000034.1"/>
</dbReference>
<dbReference type="EMBL" id="BDLU01000034">
    <property type="protein sequence ID" value="GCE83503.1"/>
    <property type="molecule type" value="Genomic_DNA"/>
</dbReference>
<dbReference type="Pfam" id="PF00582">
    <property type="entry name" value="Usp"/>
    <property type="match status" value="1"/>
</dbReference>
<dbReference type="CDD" id="cd00293">
    <property type="entry name" value="USP-like"/>
    <property type="match status" value="1"/>
</dbReference>